<keyword evidence="4" id="KW-1185">Reference proteome</keyword>
<keyword evidence="2" id="KW-0812">Transmembrane</keyword>
<evidence type="ECO:0000313" key="4">
    <source>
        <dbReference type="Proteomes" id="UP001154322"/>
    </source>
</evidence>
<dbReference type="EMBL" id="CALYLO010000003">
    <property type="protein sequence ID" value="CAH8245623.1"/>
    <property type="molecule type" value="Genomic_DNA"/>
</dbReference>
<feature type="region of interest" description="Disordered" evidence="1">
    <location>
        <begin position="1"/>
        <end position="88"/>
    </location>
</feature>
<dbReference type="Proteomes" id="UP001154322">
    <property type="component" value="Unassembled WGS sequence"/>
</dbReference>
<feature type="transmembrane region" description="Helical" evidence="2">
    <location>
        <begin position="103"/>
        <end position="122"/>
    </location>
</feature>
<name>A0ABN8U6R7_9BACL</name>
<keyword evidence="2" id="KW-0472">Membrane</keyword>
<accession>A0ABN8U6R7</accession>
<organism evidence="3 4">
    <name type="scientific">Paenibacillus melissococcoides</name>
    <dbReference type="NCBI Taxonomy" id="2912268"/>
    <lineage>
        <taxon>Bacteria</taxon>
        <taxon>Bacillati</taxon>
        <taxon>Bacillota</taxon>
        <taxon>Bacilli</taxon>
        <taxon>Bacillales</taxon>
        <taxon>Paenibacillaceae</taxon>
        <taxon>Paenibacillus</taxon>
    </lineage>
</organism>
<gene>
    <name evidence="3" type="ORF">WJ0W_002858</name>
</gene>
<dbReference type="RefSeq" id="WP_213426262.1">
    <property type="nucleotide sequence ID" value="NZ_AP031286.1"/>
</dbReference>
<keyword evidence="2" id="KW-1133">Transmembrane helix</keyword>
<evidence type="ECO:0000256" key="2">
    <source>
        <dbReference type="SAM" id="Phobius"/>
    </source>
</evidence>
<evidence type="ECO:0000313" key="3">
    <source>
        <dbReference type="EMBL" id="CAH8245623.1"/>
    </source>
</evidence>
<comment type="caution">
    <text evidence="3">The sequence shown here is derived from an EMBL/GenBank/DDBJ whole genome shotgun (WGS) entry which is preliminary data.</text>
</comment>
<feature type="compositionally biased region" description="Basic and acidic residues" evidence="1">
    <location>
        <begin position="33"/>
        <end position="56"/>
    </location>
</feature>
<reference evidence="3" key="1">
    <citation type="submission" date="2022-06" db="EMBL/GenBank/DDBJ databases">
        <authorList>
            <person name="Dietemann V."/>
            <person name="Ory F."/>
            <person name="Dainat B."/>
            <person name="Oberhansli S."/>
        </authorList>
    </citation>
    <scope>NUCLEOTIDE SEQUENCE</scope>
    <source>
        <strain evidence="3">Ena-SAMPLE-TAB-26-04-2022-14:26:32:270-5432</strain>
    </source>
</reference>
<proteinExistence type="predicted"/>
<protein>
    <submittedName>
        <fullName evidence="3">Uncharacterized protein</fullName>
    </submittedName>
</protein>
<sequence>MSEKRPDPSFRGFTRRTAAPDMEDSPALAALRRLREDSASKASADGKEEAGSHPDTKTTASKRQGEEPGEQAAALLDEEEDEDRYLPPRKELYPSNYAKLTQWFYNILFLLFIGLLIALFLWGRHKMALGG</sequence>
<evidence type="ECO:0000256" key="1">
    <source>
        <dbReference type="SAM" id="MobiDB-lite"/>
    </source>
</evidence>